<organism evidence="1 2">
    <name type="scientific">Rhodopirellula sallentina SM41</name>
    <dbReference type="NCBI Taxonomy" id="1263870"/>
    <lineage>
        <taxon>Bacteria</taxon>
        <taxon>Pseudomonadati</taxon>
        <taxon>Planctomycetota</taxon>
        <taxon>Planctomycetia</taxon>
        <taxon>Pirellulales</taxon>
        <taxon>Pirellulaceae</taxon>
        <taxon>Rhodopirellula</taxon>
    </lineage>
</organism>
<reference evidence="1 2" key="1">
    <citation type="journal article" date="2013" name="Mar. Genomics">
        <title>Expression of sulfatases in Rhodopirellula baltica and the diversity of sulfatases in the genus Rhodopirellula.</title>
        <authorList>
            <person name="Wegner C.E."/>
            <person name="Richter-Heitmann T."/>
            <person name="Klindworth A."/>
            <person name="Klockow C."/>
            <person name="Richter M."/>
            <person name="Achstetter T."/>
            <person name="Glockner F.O."/>
            <person name="Harder J."/>
        </authorList>
    </citation>
    <scope>NUCLEOTIDE SEQUENCE [LARGE SCALE GENOMIC DNA]</scope>
    <source>
        <strain evidence="1 2">SM41</strain>
    </source>
</reference>
<evidence type="ECO:0000313" key="1">
    <source>
        <dbReference type="EMBL" id="EMI54166.1"/>
    </source>
</evidence>
<accession>M5U8H0</accession>
<sequence>MVAMNDRKPRFALGQVVATPGALDALETAKQTPIEFIQRHVVLDQGELDEEDQQTNLEAVANSERVLSSYLLSDGTKIWIITEADRSSTCLLLPEEY</sequence>
<dbReference type="PATRIC" id="fig|1263870.3.peg.4635"/>
<proteinExistence type="predicted"/>
<dbReference type="Proteomes" id="UP000011885">
    <property type="component" value="Unassembled WGS sequence"/>
</dbReference>
<comment type="caution">
    <text evidence="1">The sequence shown here is derived from an EMBL/GenBank/DDBJ whole genome shotgun (WGS) entry which is preliminary data.</text>
</comment>
<protein>
    <submittedName>
        <fullName evidence="1">Plasmid related protein</fullName>
    </submittedName>
</protein>
<evidence type="ECO:0000313" key="2">
    <source>
        <dbReference type="Proteomes" id="UP000011885"/>
    </source>
</evidence>
<dbReference type="AlphaFoldDB" id="M5U8H0"/>
<keyword evidence="2" id="KW-1185">Reference proteome</keyword>
<dbReference type="EMBL" id="ANOH01000291">
    <property type="protein sequence ID" value="EMI54166.1"/>
    <property type="molecule type" value="Genomic_DNA"/>
</dbReference>
<name>M5U8H0_9BACT</name>
<gene>
    <name evidence="1" type="ORF">RSSM_04385</name>
</gene>
<dbReference type="OrthoDB" id="5522207at2"/>